<sequence length="41" mass="4785">MTEAMTLSARIDRQFRELHGPEYEDYERLLDELRGPNGGCD</sequence>
<organism evidence="1 2">
    <name type="scientific">Kribbella rubisoli</name>
    <dbReference type="NCBI Taxonomy" id="3075929"/>
    <lineage>
        <taxon>Bacteria</taxon>
        <taxon>Bacillati</taxon>
        <taxon>Actinomycetota</taxon>
        <taxon>Actinomycetes</taxon>
        <taxon>Propionibacteriales</taxon>
        <taxon>Kribbellaceae</taxon>
        <taxon>Kribbella</taxon>
    </lineage>
</organism>
<comment type="caution">
    <text evidence="1">The sequence shown here is derived from an EMBL/GenBank/DDBJ whole genome shotgun (WGS) entry which is preliminary data.</text>
</comment>
<evidence type="ECO:0000313" key="2">
    <source>
        <dbReference type="Proteomes" id="UP000292027"/>
    </source>
</evidence>
<keyword evidence="2" id="KW-1185">Reference proteome</keyword>
<name>A0A4Q7WJ32_9ACTN</name>
<protein>
    <submittedName>
        <fullName evidence="1">Uncharacterized protein</fullName>
    </submittedName>
</protein>
<gene>
    <name evidence="1" type="ORF">EV645_6619</name>
</gene>
<dbReference type="AlphaFoldDB" id="A0A4Q7WJ32"/>
<evidence type="ECO:0000313" key="1">
    <source>
        <dbReference type="EMBL" id="RZU10157.1"/>
    </source>
</evidence>
<dbReference type="RefSeq" id="WP_277877127.1">
    <property type="nucleotide sequence ID" value="NZ_SHKR01000016.1"/>
</dbReference>
<dbReference type="Proteomes" id="UP000292027">
    <property type="component" value="Unassembled WGS sequence"/>
</dbReference>
<reference evidence="1 2" key="1">
    <citation type="journal article" date="2015" name="Stand. Genomic Sci.">
        <title>Genomic Encyclopedia of Bacterial and Archaeal Type Strains, Phase III: the genomes of soil and plant-associated and newly described type strains.</title>
        <authorList>
            <person name="Whitman W.B."/>
            <person name="Woyke T."/>
            <person name="Klenk H.P."/>
            <person name="Zhou Y."/>
            <person name="Lilburn T.G."/>
            <person name="Beck B.J."/>
            <person name="De Vos P."/>
            <person name="Vandamme P."/>
            <person name="Eisen J.A."/>
            <person name="Garrity G."/>
            <person name="Hugenholtz P."/>
            <person name="Kyrpides N.C."/>
        </authorList>
    </citation>
    <scope>NUCLEOTIDE SEQUENCE [LARGE SCALE GENOMIC DNA]</scope>
    <source>
        <strain evidence="1 2">VKM Ac-2540</strain>
    </source>
</reference>
<dbReference type="EMBL" id="SHKR01000016">
    <property type="protein sequence ID" value="RZU10157.1"/>
    <property type="molecule type" value="Genomic_DNA"/>
</dbReference>
<proteinExistence type="predicted"/>
<accession>A0A4Q7WJ32</accession>